<comment type="caution">
    <text evidence="9">The sequence shown here is derived from an EMBL/GenBank/DDBJ whole genome shotgun (WGS) entry which is preliminary data.</text>
</comment>
<proteinExistence type="inferred from homology"/>
<accession>A0ABU0BVM0</accession>
<comment type="subcellular location">
    <subcellularLocation>
        <location evidence="1 7">Cell membrane</location>
        <topology evidence="1 7">Multi-pass membrane protein</topology>
    </subcellularLocation>
</comment>
<dbReference type="PANTHER" id="PTHR43163:SF8">
    <property type="entry name" value="D,D-DIPEPTIDE TRANSPORT SYSTEM PERMEASE PROTEIN DDPB-RELATED"/>
    <property type="match status" value="1"/>
</dbReference>
<evidence type="ECO:0000256" key="2">
    <source>
        <dbReference type="ARBA" id="ARBA00022448"/>
    </source>
</evidence>
<keyword evidence="10" id="KW-1185">Reference proteome</keyword>
<dbReference type="InterPro" id="IPR045621">
    <property type="entry name" value="BPD_transp_1_N"/>
</dbReference>
<feature type="transmembrane region" description="Helical" evidence="7">
    <location>
        <begin position="25"/>
        <end position="46"/>
    </location>
</feature>
<keyword evidence="6 7" id="KW-0472">Membrane</keyword>
<evidence type="ECO:0000256" key="3">
    <source>
        <dbReference type="ARBA" id="ARBA00022475"/>
    </source>
</evidence>
<feature type="transmembrane region" description="Helical" evidence="7">
    <location>
        <begin position="325"/>
        <end position="349"/>
    </location>
</feature>
<evidence type="ECO:0000259" key="8">
    <source>
        <dbReference type="PROSITE" id="PS50928"/>
    </source>
</evidence>
<evidence type="ECO:0000256" key="5">
    <source>
        <dbReference type="ARBA" id="ARBA00022989"/>
    </source>
</evidence>
<comment type="similarity">
    <text evidence="7">Belongs to the binding-protein-dependent transport system permease family.</text>
</comment>
<feature type="domain" description="ABC transmembrane type-1" evidence="8">
    <location>
        <begin position="115"/>
        <end position="342"/>
    </location>
</feature>
<dbReference type="PROSITE" id="PS50928">
    <property type="entry name" value="ABC_TM1"/>
    <property type="match status" value="1"/>
</dbReference>
<dbReference type="CDD" id="cd06261">
    <property type="entry name" value="TM_PBP2"/>
    <property type="match status" value="1"/>
</dbReference>
<gene>
    <name evidence="9" type="ORF">QO002_003849</name>
</gene>
<evidence type="ECO:0000256" key="1">
    <source>
        <dbReference type="ARBA" id="ARBA00004651"/>
    </source>
</evidence>
<keyword evidence="3" id="KW-1003">Cell membrane</keyword>
<reference evidence="9 10" key="1">
    <citation type="submission" date="2023-07" db="EMBL/GenBank/DDBJ databases">
        <title>Genomic Encyclopedia of Type Strains, Phase IV (KMG-IV): sequencing the most valuable type-strain genomes for metagenomic binning, comparative biology and taxonomic classification.</title>
        <authorList>
            <person name="Goeker M."/>
        </authorList>
    </citation>
    <scope>NUCLEOTIDE SEQUENCE [LARGE SCALE GENOMIC DNA]</scope>
    <source>
        <strain evidence="9 10">DSM 1112</strain>
    </source>
</reference>
<evidence type="ECO:0000256" key="4">
    <source>
        <dbReference type="ARBA" id="ARBA00022692"/>
    </source>
</evidence>
<dbReference type="Proteomes" id="UP001230207">
    <property type="component" value="Unassembled WGS sequence"/>
</dbReference>
<organism evidence="9 10">
    <name type="scientific">Pararhizobium capsulatum DSM 1112</name>
    <dbReference type="NCBI Taxonomy" id="1121113"/>
    <lineage>
        <taxon>Bacteria</taxon>
        <taxon>Pseudomonadati</taxon>
        <taxon>Pseudomonadota</taxon>
        <taxon>Alphaproteobacteria</taxon>
        <taxon>Hyphomicrobiales</taxon>
        <taxon>Rhizobiaceae</taxon>
        <taxon>Rhizobium/Agrobacterium group</taxon>
        <taxon>Pararhizobium</taxon>
    </lineage>
</organism>
<dbReference type="InterPro" id="IPR000515">
    <property type="entry name" value="MetI-like"/>
</dbReference>
<keyword evidence="2 7" id="KW-0813">Transport</keyword>
<dbReference type="EMBL" id="JAUSVF010000001">
    <property type="protein sequence ID" value="MDQ0321711.1"/>
    <property type="molecule type" value="Genomic_DNA"/>
</dbReference>
<evidence type="ECO:0000256" key="6">
    <source>
        <dbReference type="ARBA" id="ARBA00023136"/>
    </source>
</evidence>
<feature type="transmembrane region" description="Helical" evidence="7">
    <location>
        <begin position="215"/>
        <end position="238"/>
    </location>
</feature>
<dbReference type="SUPFAM" id="SSF161098">
    <property type="entry name" value="MetI-like"/>
    <property type="match status" value="1"/>
</dbReference>
<name>A0ABU0BVM0_9HYPH</name>
<keyword evidence="5 7" id="KW-1133">Transmembrane helix</keyword>
<evidence type="ECO:0000313" key="10">
    <source>
        <dbReference type="Proteomes" id="UP001230207"/>
    </source>
</evidence>
<dbReference type="Pfam" id="PF00528">
    <property type="entry name" value="BPD_transp_1"/>
    <property type="match status" value="1"/>
</dbReference>
<dbReference type="Gene3D" id="1.10.3720.10">
    <property type="entry name" value="MetI-like"/>
    <property type="match status" value="1"/>
</dbReference>
<sequence length="354" mass="38366">MTSSQATAKNGPDSSRKLLSSAGKIATSFAVILTTLFGLLVITFVIGRLVPADPVIAAVGDQADQVTYDRVYKEMGLDRPLYVQFGHYLADVVRFDFGQSHITKNKVSDDLARVFPATLELATLATLIGAGFGVPLGVVSAVRKGTWVDHLGRVIGLLGYSTPIFWLGTVVILVFYAKLGLIPGGGRIDIYNEGLVEGPTGSLLVDSIIAGEWGVFWSALHHVLAPALILGYAAMAYLSRMSRSFMLEQLRQEYILTARAKGLSQNSVVWRHAFRNIRVQLLTVVALAYCGLLDGTVLIETVFAWPGLGQYLTSALFFADMNAVLGSVLLIGIISIAINLLSDIVYRFIDPRTR</sequence>
<keyword evidence="4 7" id="KW-0812">Transmembrane</keyword>
<dbReference type="Pfam" id="PF19300">
    <property type="entry name" value="BPD_transp_1_N"/>
    <property type="match status" value="1"/>
</dbReference>
<evidence type="ECO:0000256" key="7">
    <source>
        <dbReference type="RuleBase" id="RU363032"/>
    </source>
</evidence>
<dbReference type="PANTHER" id="PTHR43163">
    <property type="entry name" value="DIPEPTIDE TRANSPORT SYSTEM PERMEASE PROTEIN DPPB-RELATED"/>
    <property type="match status" value="1"/>
</dbReference>
<feature type="transmembrane region" description="Helical" evidence="7">
    <location>
        <begin position="121"/>
        <end position="142"/>
    </location>
</feature>
<evidence type="ECO:0000313" key="9">
    <source>
        <dbReference type="EMBL" id="MDQ0321711.1"/>
    </source>
</evidence>
<dbReference type="InterPro" id="IPR035906">
    <property type="entry name" value="MetI-like_sf"/>
</dbReference>
<feature type="transmembrane region" description="Helical" evidence="7">
    <location>
        <begin position="154"/>
        <end position="177"/>
    </location>
</feature>
<feature type="transmembrane region" description="Helical" evidence="7">
    <location>
        <begin position="281"/>
        <end position="305"/>
    </location>
</feature>
<protein>
    <submittedName>
        <fullName evidence="9">Peptide/nickel transport system permease protein</fullName>
    </submittedName>
</protein>